<sequence length="56" mass="6275">MSTSDESAYVLHRESVYGSDSRYAQPILIEIDHARLVLGDLWDRAGMLCGPCFEVT</sequence>
<evidence type="ECO:0000313" key="1">
    <source>
        <dbReference type="EMBL" id="EMD35296.1"/>
    </source>
</evidence>
<organism evidence="1 2">
    <name type="scientific">Ceriporiopsis subvermispora (strain B)</name>
    <name type="common">White-rot fungus</name>
    <name type="synonym">Gelatoporia subvermispora</name>
    <dbReference type="NCBI Taxonomy" id="914234"/>
    <lineage>
        <taxon>Eukaryota</taxon>
        <taxon>Fungi</taxon>
        <taxon>Dikarya</taxon>
        <taxon>Basidiomycota</taxon>
        <taxon>Agaricomycotina</taxon>
        <taxon>Agaricomycetes</taxon>
        <taxon>Polyporales</taxon>
        <taxon>Gelatoporiaceae</taxon>
        <taxon>Gelatoporia</taxon>
    </lineage>
</organism>
<protein>
    <submittedName>
        <fullName evidence="1">Uncharacterized protein</fullName>
    </submittedName>
</protein>
<keyword evidence="2" id="KW-1185">Reference proteome</keyword>
<reference evidence="1 2" key="1">
    <citation type="journal article" date="2012" name="Proc. Natl. Acad. Sci. U.S.A.">
        <title>Comparative genomics of Ceriporiopsis subvermispora and Phanerochaete chrysosporium provide insight into selective ligninolysis.</title>
        <authorList>
            <person name="Fernandez-Fueyo E."/>
            <person name="Ruiz-Duenas F.J."/>
            <person name="Ferreira P."/>
            <person name="Floudas D."/>
            <person name="Hibbett D.S."/>
            <person name="Canessa P."/>
            <person name="Larrondo L.F."/>
            <person name="James T.Y."/>
            <person name="Seelenfreund D."/>
            <person name="Lobos S."/>
            <person name="Polanco R."/>
            <person name="Tello M."/>
            <person name="Honda Y."/>
            <person name="Watanabe T."/>
            <person name="Watanabe T."/>
            <person name="Ryu J.S."/>
            <person name="Kubicek C.P."/>
            <person name="Schmoll M."/>
            <person name="Gaskell J."/>
            <person name="Hammel K.E."/>
            <person name="St John F.J."/>
            <person name="Vanden Wymelenberg A."/>
            <person name="Sabat G."/>
            <person name="Splinter BonDurant S."/>
            <person name="Syed K."/>
            <person name="Yadav J.S."/>
            <person name="Doddapaneni H."/>
            <person name="Subramanian V."/>
            <person name="Lavin J.L."/>
            <person name="Oguiza J.A."/>
            <person name="Perez G."/>
            <person name="Pisabarro A.G."/>
            <person name="Ramirez L."/>
            <person name="Santoyo F."/>
            <person name="Master E."/>
            <person name="Coutinho P.M."/>
            <person name="Henrissat B."/>
            <person name="Lombard V."/>
            <person name="Magnuson J.K."/>
            <person name="Kuees U."/>
            <person name="Hori C."/>
            <person name="Igarashi K."/>
            <person name="Samejima M."/>
            <person name="Held B.W."/>
            <person name="Barry K.W."/>
            <person name="LaButti K.M."/>
            <person name="Lapidus A."/>
            <person name="Lindquist E.A."/>
            <person name="Lucas S.M."/>
            <person name="Riley R."/>
            <person name="Salamov A.A."/>
            <person name="Hoffmeister D."/>
            <person name="Schwenk D."/>
            <person name="Hadar Y."/>
            <person name="Yarden O."/>
            <person name="de Vries R.P."/>
            <person name="Wiebenga A."/>
            <person name="Stenlid J."/>
            <person name="Eastwood D."/>
            <person name="Grigoriev I.V."/>
            <person name="Berka R.M."/>
            <person name="Blanchette R.A."/>
            <person name="Kersten P."/>
            <person name="Martinez A.T."/>
            <person name="Vicuna R."/>
            <person name="Cullen D."/>
        </authorList>
    </citation>
    <scope>NUCLEOTIDE SEQUENCE [LARGE SCALE GENOMIC DNA]</scope>
    <source>
        <strain evidence="1 2">B</strain>
    </source>
</reference>
<proteinExistence type="predicted"/>
<dbReference type="Proteomes" id="UP000016930">
    <property type="component" value="Unassembled WGS sequence"/>
</dbReference>
<dbReference type="EMBL" id="KB445800">
    <property type="protein sequence ID" value="EMD35296.1"/>
    <property type="molecule type" value="Genomic_DNA"/>
</dbReference>
<name>M2R960_CERS8</name>
<evidence type="ECO:0000313" key="2">
    <source>
        <dbReference type="Proteomes" id="UP000016930"/>
    </source>
</evidence>
<dbReference type="AlphaFoldDB" id="M2R960"/>
<accession>M2R960</accession>
<dbReference type="HOGENOM" id="CLU_3014010_0_0_1"/>
<gene>
    <name evidence="1" type="ORF">CERSUDRAFT_85313</name>
</gene>